<dbReference type="Proteomes" id="UP001189429">
    <property type="component" value="Unassembled WGS sequence"/>
</dbReference>
<evidence type="ECO:0000313" key="2">
    <source>
        <dbReference type="Proteomes" id="UP001189429"/>
    </source>
</evidence>
<accession>A0ABN9WP93</accession>
<sequence>MSDIPGSNGRIFYNMDVVDLACETVGGDVIHVRGGNAFDFLNESFEEALIADDIAQLQLNAHDSFQHSTPTTEVPMSWVNRLVCVKLGIGEVMGVLSDESLRDCTHTHLMAFPGSPAIAPLPRNDVRGVVLVEEALHVSFCRSGDGQIHVWRWLRQEGESIWVRELHMDSEVQKTVGRKTTCCISAALKFRLWYERGRTWAFFSRFPALDASGEKLAEDATLEDVMDDDIQESLADNVQLTPLEAKPQDAKRRVKKLAAELGCGDAENAARIAADLMLVERLKGAVPKPRPRTPQP</sequence>
<gene>
    <name evidence="1" type="ORF">PCOR1329_LOCUS68109</name>
</gene>
<name>A0ABN9WP93_9DINO</name>
<keyword evidence="2" id="KW-1185">Reference proteome</keyword>
<protein>
    <submittedName>
        <fullName evidence="1">Uncharacterized protein</fullName>
    </submittedName>
</protein>
<dbReference type="EMBL" id="CAUYUJ010018862">
    <property type="protein sequence ID" value="CAK0886868.1"/>
    <property type="molecule type" value="Genomic_DNA"/>
</dbReference>
<comment type="caution">
    <text evidence="1">The sequence shown here is derived from an EMBL/GenBank/DDBJ whole genome shotgun (WGS) entry which is preliminary data.</text>
</comment>
<evidence type="ECO:0000313" key="1">
    <source>
        <dbReference type="EMBL" id="CAK0886868.1"/>
    </source>
</evidence>
<reference evidence="1" key="1">
    <citation type="submission" date="2023-10" db="EMBL/GenBank/DDBJ databases">
        <authorList>
            <person name="Chen Y."/>
            <person name="Shah S."/>
            <person name="Dougan E. K."/>
            <person name="Thang M."/>
            <person name="Chan C."/>
        </authorList>
    </citation>
    <scope>NUCLEOTIDE SEQUENCE [LARGE SCALE GENOMIC DNA]</scope>
</reference>
<organism evidence="1 2">
    <name type="scientific">Prorocentrum cordatum</name>
    <dbReference type="NCBI Taxonomy" id="2364126"/>
    <lineage>
        <taxon>Eukaryota</taxon>
        <taxon>Sar</taxon>
        <taxon>Alveolata</taxon>
        <taxon>Dinophyceae</taxon>
        <taxon>Prorocentrales</taxon>
        <taxon>Prorocentraceae</taxon>
        <taxon>Prorocentrum</taxon>
    </lineage>
</organism>
<proteinExistence type="predicted"/>